<dbReference type="Proteomes" id="UP001239111">
    <property type="component" value="Chromosome 4"/>
</dbReference>
<accession>A0ACC2NCU6</accession>
<comment type="caution">
    <text evidence="1">The sequence shown here is derived from an EMBL/GenBank/DDBJ whole genome shotgun (WGS) entry which is preliminary data.</text>
</comment>
<evidence type="ECO:0000313" key="1">
    <source>
        <dbReference type="EMBL" id="KAJ8668172.1"/>
    </source>
</evidence>
<evidence type="ECO:0000313" key="2">
    <source>
        <dbReference type="Proteomes" id="UP001239111"/>
    </source>
</evidence>
<name>A0ACC2NCU6_9HYME</name>
<proteinExistence type="predicted"/>
<organism evidence="1 2">
    <name type="scientific">Eretmocerus hayati</name>
    <dbReference type="NCBI Taxonomy" id="131215"/>
    <lineage>
        <taxon>Eukaryota</taxon>
        <taxon>Metazoa</taxon>
        <taxon>Ecdysozoa</taxon>
        <taxon>Arthropoda</taxon>
        <taxon>Hexapoda</taxon>
        <taxon>Insecta</taxon>
        <taxon>Pterygota</taxon>
        <taxon>Neoptera</taxon>
        <taxon>Endopterygota</taxon>
        <taxon>Hymenoptera</taxon>
        <taxon>Apocrita</taxon>
        <taxon>Proctotrupomorpha</taxon>
        <taxon>Chalcidoidea</taxon>
        <taxon>Aphelinidae</taxon>
        <taxon>Aphelininae</taxon>
        <taxon>Eretmocerus</taxon>
    </lineage>
</organism>
<gene>
    <name evidence="1" type="ORF">QAD02_009835</name>
</gene>
<feature type="non-terminal residue" evidence="1">
    <location>
        <position position="1"/>
    </location>
</feature>
<keyword evidence="2" id="KW-1185">Reference proteome</keyword>
<protein>
    <submittedName>
        <fullName evidence="1">Uncharacterized protein</fullName>
    </submittedName>
</protein>
<dbReference type="EMBL" id="CM056744">
    <property type="protein sequence ID" value="KAJ8668172.1"/>
    <property type="molecule type" value="Genomic_DNA"/>
</dbReference>
<sequence length="937" mass="104926">EDYYAVISLHDGRVLHVACQLLTSLGYAKDSWTGKLFIDFIDTKDKKILTERIANEIVMSRDFRLSGTSCPKSSNYCRLRNVDGQNVPFRIHLVIQNYQEDKSLPIPKNQILLLVAFFQPIRSAYKEPDEKIVSTTFTTCHTASCRLSYVDPDITQYLGYLPQDMIDHCVFDFYYPEDMTLIKEIYETVIGLESSSFRAKPYRFIVQNGGVIVLETEWSSFVNPWTKNLEFVIGQHRVLKGPTDPDIFRPPGNLMTDTLANIDQDVLRKARTIQDEIRTLLIEGVQRKLQNTKNDIDLLSKRQELSSFLENILQEIKIPSSIKDPLAVDYRSFSEHGSVMLGEISPHHEYYDSKSSTETPPSYNQLNYHDNIERFFNSNIVESTTKGPFGSDEENLNSCVNSSEGNGKNNPNRPDMKCTSSTNISSNSGSAENLSNGSNNQQSFSCESGDTTNSNNSTGNGHVKPPLLTESLLNKHNETMEKLMVQKHRELKKASGKRNKSSGNEKAKNTSEQIQIVPNGSRAEPMDCSKATKKPHRLKRCGSQNQEDHKNSKMSKQNEISKMPQNPGHLASGQVNCPTITANPVPSWHPLTTMPSTAPITSQCFSTTTACSPPIARFSAYPQMYPVYYMPIPQQRENPQISVVPQEHPGPPNSMNPFCFVPVPYMTPMSNMMYPSYMAPSAAMMYRSYMQMPQAHQTQAQNNQNENQPCPDSGATATTSMPMATNVSSSDKLPASQADSVKVEPTTVSESSKRIFSPFGIVSSCVSNDDGAYSKVVDESCEEMSNAMDHSTSDRKAHRSRKSSYLDSSVPKSCGSSERPFTISSFESKETRSSDDNKSFGMVRKEPPWIEGINVTPELIYQYQITPKSFDDVLKADFEYLRHVKQPSLVNEQLGQLFLDLELEGFGSKLILEMPNDASTASSSDSDTSHRLVDKIP</sequence>
<reference evidence="1" key="1">
    <citation type="submission" date="2023-04" db="EMBL/GenBank/DDBJ databases">
        <title>A chromosome-level genome assembly of the parasitoid wasp Eretmocerus hayati.</title>
        <authorList>
            <person name="Zhong Y."/>
            <person name="Liu S."/>
            <person name="Liu Y."/>
        </authorList>
    </citation>
    <scope>NUCLEOTIDE SEQUENCE</scope>
    <source>
        <strain evidence="1">ZJU_SS_LIU_2023</strain>
    </source>
</reference>